<comment type="caution">
    <text evidence="2">The sequence shown here is derived from an EMBL/GenBank/DDBJ whole genome shotgun (WGS) entry which is preliminary data.</text>
</comment>
<dbReference type="GO" id="GO:0003700">
    <property type="term" value="F:DNA-binding transcription factor activity"/>
    <property type="evidence" value="ECO:0007669"/>
    <property type="project" value="InterPro"/>
</dbReference>
<accession>A0A150S5Q5</accession>
<sequence>MVVPLHARSDMDHLHPAPGAQDRDSSVHRSAPAAKKGARRPQPAEYPAAYPSIQELLAYEPRLRQLLLRLGIPRQDTGDVLQDVIWGATQSIRAGRFRPRPGVDRERTLWCWLAGITWKVVGHYHEKAHRRREVPAADPWAFVPDPVFDPTDQLEAREALRGLERVPQRVRRVLHLLALGYGGSEIARKQRVPISTGFTRVRRGRQFLGQILVRGRTCRESPRG</sequence>
<organism evidence="2 3">
    <name type="scientific">Sorangium cellulosum</name>
    <name type="common">Polyangium cellulosum</name>
    <dbReference type="NCBI Taxonomy" id="56"/>
    <lineage>
        <taxon>Bacteria</taxon>
        <taxon>Pseudomonadati</taxon>
        <taxon>Myxococcota</taxon>
        <taxon>Polyangia</taxon>
        <taxon>Polyangiales</taxon>
        <taxon>Polyangiaceae</taxon>
        <taxon>Sorangium</taxon>
    </lineage>
</organism>
<evidence type="ECO:0000256" key="1">
    <source>
        <dbReference type="SAM" id="MobiDB-lite"/>
    </source>
</evidence>
<evidence type="ECO:0008006" key="4">
    <source>
        <dbReference type="Google" id="ProtNLM"/>
    </source>
</evidence>
<dbReference type="Gene3D" id="1.10.1740.10">
    <property type="match status" value="1"/>
</dbReference>
<dbReference type="SUPFAM" id="SSF88946">
    <property type="entry name" value="Sigma2 domain of RNA polymerase sigma factors"/>
    <property type="match status" value="1"/>
</dbReference>
<feature type="region of interest" description="Disordered" evidence="1">
    <location>
        <begin position="1"/>
        <end position="45"/>
    </location>
</feature>
<gene>
    <name evidence="2" type="ORF">BE18_22735</name>
</gene>
<dbReference type="AlphaFoldDB" id="A0A150S5Q5"/>
<name>A0A150S5Q5_SORCE</name>
<feature type="compositionally biased region" description="Basic and acidic residues" evidence="1">
    <location>
        <begin position="7"/>
        <end position="27"/>
    </location>
</feature>
<reference evidence="2 3" key="1">
    <citation type="submission" date="2014-02" db="EMBL/GenBank/DDBJ databases">
        <title>The small core and large imbalanced accessory genome model reveals a collaborative survival strategy of Sorangium cellulosum strains in nature.</title>
        <authorList>
            <person name="Han K."/>
            <person name="Peng R."/>
            <person name="Blom J."/>
            <person name="Li Y.-Z."/>
        </authorList>
    </citation>
    <scope>NUCLEOTIDE SEQUENCE [LARGE SCALE GENOMIC DNA]</scope>
    <source>
        <strain evidence="2 3">So0149</strain>
    </source>
</reference>
<proteinExistence type="predicted"/>
<protein>
    <recommendedName>
        <fullName evidence="4">RNA polymerase sigma-70 region 2 domain-containing protein</fullName>
    </recommendedName>
</protein>
<dbReference type="GO" id="GO:0006352">
    <property type="term" value="P:DNA-templated transcription initiation"/>
    <property type="evidence" value="ECO:0007669"/>
    <property type="project" value="InterPro"/>
</dbReference>
<dbReference type="Proteomes" id="UP000075515">
    <property type="component" value="Unassembled WGS sequence"/>
</dbReference>
<dbReference type="InterPro" id="IPR013325">
    <property type="entry name" value="RNA_pol_sigma_r2"/>
</dbReference>
<evidence type="ECO:0000313" key="2">
    <source>
        <dbReference type="EMBL" id="KYF89253.1"/>
    </source>
</evidence>
<dbReference type="EMBL" id="JEMC01002261">
    <property type="protein sequence ID" value="KYF89253.1"/>
    <property type="molecule type" value="Genomic_DNA"/>
</dbReference>
<evidence type="ECO:0000313" key="3">
    <source>
        <dbReference type="Proteomes" id="UP000075515"/>
    </source>
</evidence>